<evidence type="ECO:0000256" key="4">
    <source>
        <dbReference type="ARBA" id="ARBA00023157"/>
    </source>
</evidence>
<gene>
    <name evidence="8" type="ORF">FM101_06350</name>
</gene>
<dbReference type="PROSITE" id="PS51352">
    <property type="entry name" value="THIOREDOXIN_2"/>
    <property type="match status" value="1"/>
</dbReference>
<dbReference type="InterPro" id="IPR013766">
    <property type="entry name" value="Thioredoxin_domain"/>
</dbReference>
<name>A0A1R4FXB1_9MICC</name>
<evidence type="ECO:0000256" key="6">
    <source>
        <dbReference type="SAM" id="MobiDB-lite"/>
    </source>
</evidence>
<keyword evidence="8" id="KW-0413">Isomerase</keyword>
<evidence type="ECO:0000259" key="7">
    <source>
        <dbReference type="PROSITE" id="PS51352"/>
    </source>
</evidence>
<evidence type="ECO:0000313" key="8">
    <source>
        <dbReference type="EMBL" id="SJM60574.1"/>
    </source>
</evidence>
<accession>A0A1R4FXB1</accession>
<protein>
    <submittedName>
        <fullName evidence="8">Protein-disulfide isomerase</fullName>
    </submittedName>
</protein>
<dbReference type="SUPFAM" id="SSF52833">
    <property type="entry name" value="Thioredoxin-like"/>
    <property type="match status" value="1"/>
</dbReference>
<evidence type="ECO:0000256" key="5">
    <source>
        <dbReference type="ARBA" id="ARBA00023284"/>
    </source>
</evidence>
<dbReference type="EMBL" id="FUHW01000024">
    <property type="protein sequence ID" value="SJM60574.1"/>
    <property type="molecule type" value="Genomic_DNA"/>
</dbReference>
<dbReference type="InterPro" id="IPR012336">
    <property type="entry name" value="Thioredoxin-like_fold"/>
</dbReference>
<dbReference type="PANTHER" id="PTHR13887:SF14">
    <property type="entry name" value="DISULFIDE BOND FORMATION PROTEIN D"/>
    <property type="match status" value="1"/>
</dbReference>
<dbReference type="InterPro" id="IPR036249">
    <property type="entry name" value="Thioredoxin-like_sf"/>
</dbReference>
<dbReference type="GO" id="GO:0016853">
    <property type="term" value="F:isomerase activity"/>
    <property type="evidence" value="ECO:0007669"/>
    <property type="project" value="UniProtKB-KW"/>
</dbReference>
<reference evidence="8 9" key="1">
    <citation type="submission" date="2017-02" db="EMBL/GenBank/DDBJ databases">
        <authorList>
            <person name="Peterson S.W."/>
        </authorList>
    </citation>
    <scope>NUCLEOTIDE SEQUENCE [LARGE SCALE GENOMIC DNA]</scope>
    <source>
        <strain evidence="8 9">B Ar 00.02</strain>
    </source>
</reference>
<dbReference type="Pfam" id="PF13462">
    <property type="entry name" value="Thioredoxin_4"/>
    <property type="match status" value="1"/>
</dbReference>
<feature type="domain" description="Thioredoxin" evidence="7">
    <location>
        <begin position="29"/>
        <end position="234"/>
    </location>
</feature>
<feature type="region of interest" description="Disordered" evidence="6">
    <location>
        <begin position="27"/>
        <end position="54"/>
    </location>
</feature>
<evidence type="ECO:0000256" key="2">
    <source>
        <dbReference type="ARBA" id="ARBA00022729"/>
    </source>
</evidence>
<dbReference type="PANTHER" id="PTHR13887">
    <property type="entry name" value="GLUTATHIONE S-TRANSFERASE KAPPA"/>
    <property type="match status" value="1"/>
</dbReference>
<keyword evidence="4" id="KW-1015">Disulfide bond</keyword>
<dbReference type="Proteomes" id="UP000195913">
    <property type="component" value="Unassembled WGS sequence"/>
</dbReference>
<dbReference type="AlphaFoldDB" id="A0A1R4FXB1"/>
<feature type="compositionally biased region" description="Low complexity" evidence="6">
    <location>
        <begin position="27"/>
        <end position="50"/>
    </location>
</feature>
<comment type="similarity">
    <text evidence="1">Belongs to the thioredoxin family. DsbA subfamily.</text>
</comment>
<dbReference type="GO" id="GO:0016491">
    <property type="term" value="F:oxidoreductase activity"/>
    <property type="evidence" value="ECO:0007669"/>
    <property type="project" value="UniProtKB-KW"/>
</dbReference>
<organism evidence="8 9">
    <name type="scientific">Arthrobacter rhombi</name>
    <dbReference type="NCBI Taxonomy" id="71253"/>
    <lineage>
        <taxon>Bacteria</taxon>
        <taxon>Bacillati</taxon>
        <taxon>Actinomycetota</taxon>
        <taxon>Actinomycetes</taxon>
        <taxon>Micrococcales</taxon>
        <taxon>Micrococcaceae</taxon>
        <taxon>Arthrobacter</taxon>
    </lineage>
</organism>
<keyword evidence="5" id="KW-0676">Redox-active center</keyword>
<keyword evidence="2" id="KW-0732">Signal</keyword>
<dbReference type="Gene3D" id="3.40.30.10">
    <property type="entry name" value="Glutaredoxin"/>
    <property type="match status" value="1"/>
</dbReference>
<evidence type="ECO:0000256" key="1">
    <source>
        <dbReference type="ARBA" id="ARBA00005791"/>
    </source>
</evidence>
<keyword evidence="3" id="KW-0560">Oxidoreductase</keyword>
<sequence length="241" mass="26127">MWIIPIPVALIIGLLIGIQLPFGNGAASEPAPDAAPQEQQQPPQQQQAPGEEVEVPDMARVDPEDPTAVGDVDAPVVMVAYSDFQCPYCAKWTANTLPTLMDKYVETGKLRIEWRDLDIFGDESLKAAEAAQAAAMQDGYLDFHEEMSKGGKIAKASAFEDKNLKATAEKLGMDGDQLIKDMNGVHAPDVVQQNIDEAMELGVTSTPSFLLNKTPFVGAQPTENFIEAIDKEIKAAEKDDQ</sequence>
<proteinExistence type="inferred from homology"/>
<keyword evidence="9" id="KW-1185">Reference proteome</keyword>
<evidence type="ECO:0000256" key="3">
    <source>
        <dbReference type="ARBA" id="ARBA00023002"/>
    </source>
</evidence>
<evidence type="ECO:0000313" key="9">
    <source>
        <dbReference type="Proteomes" id="UP000195913"/>
    </source>
</evidence>